<dbReference type="AlphaFoldDB" id="A0AAW4MWL5"/>
<dbReference type="Proteomes" id="UP001197492">
    <property type="component" value="Unassembled WGS sequence"/>
</dbReference>
<evidence type="ECO:0000313" key="1">
    <source>
        <dbReference type="EMBL" id="MBV3383707.1"/>
    </source>
</evidence>
<dbReference type="EMBL" id="JAHOEL010000119">
    <property type="protein sequence ID" value="MBV3393747.1"/>
    <property type="molecule type" value="Genomic_DNA"/>
</dbReference>
<evidence type="ECO:0000313" key="3">
    <source>
        <dbReference type="Proteomes" id="UP001196408"/>
    </source>
</evidence>
<comment type="caution">
    <text evidence="1">The sequence shown here is derived from an EMBL/GenBank/DDBJ whole genome shotgun (WGS) entry which is preliminary data.</text>
</comment>
<name>A0AAW4MWL5_9FIRM</name>
<proteinExistence type="predicted"/>
<sequence length="162" mass="18687">MEIRKADRAHIDKIMSLYKDAKIFMDNHGNKDQWPVGYPSKEMITKDIDKMYLCMYENQIAAVFYYAIEEDQDYKEIEGQWLNDAPYGVVHRVVSAHIVKGACKFILNWAYSQMPNLKMDTGIKNIPMQNLLESCGFKQCGKIVNTQGITCLAYQKGDTNEI</sequence>
<keyword evidence="4" id="KW-1185">Reference proteome</keyword>
<gene>
    <name evidence="1" type="ORF">KSV97_10905</name>
    <name evidence="2" type="ORF">KSW06_10945</name>
</gene>
<accession>A0AAW4MWL5</accession>
<dbReference type="RefSeq" id="WP_217748340.1">
    <property type="nucleotide sequence ID" value="NZ_JAHOEB010000116.1"/>
</dbReference>
<evidence type="ECO:0000313" key="2">
    <source>
        <dbReference type="EMBL" id="MBV3393747.1"/>
    </source>
</evidence>
<evidence type="ECO:0000313" key="4">
    <source>
        <dbReference type="Proteomes" id="UP001197492"/>
    </source>
</evidence>
<protein>
    <submittedName>
        <fullName evidence="1">N-acetyltransferase</fullName>
    </submittedName>
</protein>
<organism evidence="1 3">
    <name type="scientific">Catenibacterium mitsuokai</name>
    <dbReference type="NCBI Taxonomy" id="100886"/>
    <lineage>
        <taxon>Bacteria</taxon>
        <taxon>Bacillati</taxon>
        <taxon>Bacillota</taxon>
        <taxon>Erysipelotrichia</taxon>
        <taxon>Erysipelotrichales</taxon>
        <taxon>Coprobacillaceae</taxon>
        <taxon>Catenibacterium</taxon>
    </lineage>
</organism>
<dbReference type="EMBL" id="JAHOEF010000115">
    <property type="protein sequence ID" value="MBV3383707.1"/>
    <property type="molecule type" value="Genomic_DNA"/>
</dbReference>
<dbReference type="Proteomes" id="UP001196408">
    <property type="component" value="Unassembled WGS sequence"/>
</dbReference>
<reference evidence="1 4" key="1">
    <citation type="submission" date="2021-06" db="EMBL/GenBank/DDBJ databases">
        <title>Collection of gut derived symbiotic bacterial strains cultured from healthy donors.</title>
        <authorList>
            <person name="Lin H."/>
            <person name="Littmann E."/>
            <person name="Pamer E.G."/>
        </authorList>
    </citation>
    <scope>NUCLEOTIDE SEQUENCE</scope>
    <source>
        <strain evidence="2 4">MSK.21.70</strain>
        <strain evidence="1">MSK.21.82</strain>
    </source>
</reference>